<protein>
    <submittedName>
        <fullName evidence="3">Transposase</fullName>
    </submittedName>
</protein>
<dbReference type="WBParaSite" id="HPBE_0002190401-mRNA-1">
    <property type="protein sequence ID" value="HPBE_0002190401-mRNA-1"/>
    <property type="gene ID" value="HPBE_0002190401"/>
</dbReference>
<dbReference type="EMBL" id="UZAH01033454">
    <property type="protein sequence ID" value="VDP28962.1"/>
    <property type="molecule type" value="Genomic_DNA"/>
</dbReference>
<reference evidence="1 2" key="1">
    <citation type="submission" date="2018-11" db="EMBL/GenBank/DDBJ databases">
        <authorList>
            <consortium name="Pathogen Informatics"/>
        </authorList>
    </citation>
    <scope>NUCLEOTIDE SEQUENCE [LARGE SCALE GENOMIC DNA]</scope>
</reference>
<evidence type="ECO:0000313" key="1">
    <source>
        <dbReference type="EMBL" id="VDP28962.1"/>
    </source>
</evidence>
<evidence type="ECO:0000313" key="2">
    <source>
        <dbReference type="Proteomes" id="UP000050761"/>
    </source>
</evidence>
<reference evidence="3" key="2">
    <citation type="submission" date="2019-09" db="UniProtKB">
        <authorList>
            <consortium name="WormBaseParasite"/>
        </authorList>
    </citation>
    <scope>IDENTIFICATION</scope>
</reference>
<sequence>MQGRHRRVTEPVRKSRNGCPMDSAKCGYVDGPLAQLVEAVERREDQQWCTSIRFRDSIISVERFDYRLKKIVVAAKERAYLTAPTAGLHFKDRIIEAEAD</sequence>
<accession>A0A183GH79</accession>
<evidence type="ECO:0000313" key="3">
    <source>
        <dbReference type="WBParaSite" id="HPBE_0002190401-mRNA-1"/>
    </source>
</evidence>
<name>A0A183GH79_HELPZ</name>
<organism evidence="2 3">
    <name type="scientific">Heligmosomoides polygyrus</name>
    <name type="common">Parasitic roundworm</name>
    <dbReference type="NCBI Taxonomy" id="6339"/>
    <lineage>
        <taxon>Eukaryota</taxon>
        <taxon>Metazoa</taxon>
        <taxon>Ecdysozoa</taxon>
        <taxon>Nematoda</taxon>
        <taxon>Chromadorea</taxon>
        <taxon>Rhabditida</taxon>
        <taxon>Rhabditina</taxon>
        <taxon>Rhabditomorpha</taxon>
        <taxon>Strongyloidea</taxon>
        <taxon>Heligmosomidae</taxon>
        <taxon>Heligmosomoides</taxon>
    </lineage>
</organism>
<dbReference type="Proteomes" id="UP000050761">
    <property type="component" value="Unassembled WGS sequence"/>
</dbReference>
<keyword evidence="2" id="KW-1185">Reference proteome</keyword>
<gene>
    <name evidence="1" type="ORF">HPBE_LOCUS21903</name>
</gene>
<dbReference type="AlphaFoldDB" id="A0A183GH79"/>
<proteinExistence type="predicted"/>
<accession>A0A3P8BST7</accession>